<evidence type="ECO:0000313" key="1">
    <source>
        <dbReference type="EMBL" id="WGK69515.1"/>
    </source>
</evidence>
<organism evidence="1 2">
    <name type="scientific">Candidatus Haliotispira prima</name>
    <dbReference type="NCBI Taxonomy" id="3034016"/>
    <lineage>
        <taxon>Bacteria</taxon>
        <taxon>Pseudomonadati</taxon>
        <taxon>Spirochaetota</taxon>
        <taxon>Spirochaetia</taxon>
        <taxon>Spirochaetales</taxon>
        <taxon>Spirochaetaceae</taxon>
        <taxon>Candidatus Haliotispira</taxon>
    </lineage>
</organism>
<keyword evidence="2" id="KW-1185">Reference proteome</keyword>
<gene>
    <name evidence="1" type="ORF">P0082_01245</name>
</gene>
<protein>
    <submittedName>
        <fullName evidence="1">Uncharacterized protein</fullName>
    </submittedName>
</protein>
<dbReference type="EMBL" id="CP123443">
    <property type="protein sequence ID" value="WGK69515.1"/>
    <property type="molecule type" value="Genomic_DNA"/>
</dbReference>
<accession>A0ABY8MHK9</accession>
<dbReference type="Proteomes" id="UP001228690">
    <property type="component" value="Chromosome"/>
</dbReference>
<dbReference type="RefSeq" id="WP_326927698.1">
    <property type="nucleotide sequence ID" value="NZ_CP123443.1"/>
</dbReference>
<evidence type="ECO:0000313" key="2">
    <source>
        <dbReference type="Proteomes" id="UP001228690"/>
    </source>
</evidence>
<reference evidence="1 2" key="1">
    <citation type="submission" date="2023-04" db="EMBL/GenBank/DDBJ databases">
        <title>Spirochaete genome identified in red abalone sample constitutes a novel genus.</title>
        <authorList>
            <person name="Sharma S.P."/>
            <person name="Purcell C.M."/>
            <person name="Hyde J.R."/>
            <person name="Severin A.J."/>
        </authorList>
    </citation>
    <scope>NUCLEOTIDE SEQUENCE [LARGE SCALE GENOMIC DNA]</scope>
    <source>
        <strain evidence="1 2">SP-2023</strain>
    </source>
</reference>
<proteinExistence type="predicted"/>
<name>A0ABY8MHK9_9SPIO</name>
<sequence>MRKLIEEDVLLSVVGGLHFRVEDPELLFSPLGQVRNHLNYTPYYLGLKKERPLGPPLVKSQVAYIALCYLDYFSGIRALEHGNNQLALAVFLRFLNEEGYTCQLRSESVRDLLMRFVEDNEDMKNQNYGHKDARGLRLRKYHKIVEESLSMEQT</sequence>